<sequence length="145" mass="16464">MALVEIRTHIPLGTEDEIAEFIHHTAGLCNTVQQAKKKLDFMIRAGNKYTFLDDSFGGGLCLFLGTEYGESHWLKVLTKTTDKFQTFKQHFPNTAVPAPSRQYCGLKYEIHGAMLRYLRESNHAGLRERGQIDAGRPEMAMNMEN</sequence>
<dbReference type="AlphaFoldDB" id="A0A9P4QDC1"/>
<dbReference type="Proteomes" id="UP000799441">
    <property type="component" value="Unassembled WGS sequence"/>
</dbReference>
<evidence type="ECO:0000313" key="1">
    <source>
        <dbReference type="EMBL" id="KAF2722749.1"/>
    </source>
</evidence>
<protein>
    <submittedName>
        <fullName evidence="1">Uncharacterized protein</fullName>
    </submittedName>
</protein>
<gene>
    <name evidence="1" type="ORF">K431DRAFT_293093</name>
</gene>
<reference evidence="1" key="1">
    <citation type="journal article" date="2020" name="Stud. Mycol.">
        <title>101 Dothideomycetes genomes: a test case for predicting lifestyles and emergence of pathogens.</title>
        <authorList>
            <person name="Haridas S."/>
            <person name="Albert R."/>
            <person name="Binder M."/>
            <person name="Bloem J."/>
            <person name="Labutti K."/>
            <person name="Salamov A."/>
            <person name="Andreopoulos B."/>
            <person name="Baker S."/>
            <person name="Barry K."/>
            <person name="Bills G."/>
            <person name="Bluhm B."/>
            <person name="Cannon C."/>
            <person name="Castanera R."/>
            <person name="Culley D."/>
            <person name="Daum C."/>
            <person name="Ezra D."/>
            <person name="Gonzalez J."/>
            <person name="Henrissat B."/>
            <person name="Kuo A."/>
            <person name="Liang C."/>
            <person name="Lipzen A."/>
            <person name="Lutzoni F."/>
            <person name="Magnuson J."/>
            <person name="Mondo S."/>
            <person name="Nolan M."/>
            <person name="Ohm R."/>
            <person name="Pangilinan J."/>
            <person name="Park H.-J."/>
            <person name="Ramirez L."/>
            <person name="Alfaro M."/>
            <person name="Sun H."/>
            <person name="Tritt A."/>
            <person name="Yoshinaga Y."/>
            <person name="Zwiers L.-H."/>
            <person name="Turgeon B."/>
            <person name="Goodwin S."/>
            <person name="Spatafora J."/>
            <person name="Crous P."/>
            <person name="Grigoriev I."/>
        </authorList>
    </citation>
    <scope>NUCLEOTIDE SEQUENCE</scope>
    <source>
        <strain evidence="1">CBS 116435</strain>
    </source>
</reference>
<dbReference type="EMBL" id="MU003780">
    <property type="protein sequence ID" value="KAF2722749.1"/>
    <property type="molecule type" value="Genomic_DNA"/>
</dbReference>
<evidence type="ECO:0000313" key="2">
    <source>
        <dbReference type="Proteomes" id="UP000799441"/>
    </source>
</evidence>
<keyword evidence="2" id="KW-1185">Reference proteome</keyword>
<name>A0A9P4QDC1_9PEZI</name>
<organism evidence="1 2">
    <name type="scientific">Polychaeton citri CBS 116435</name>
    <dbReference type="NCBI Taxonomy" id="1314669"/>
    <lineage>
        <taxon>Eukaryota</taxon>
        <taxon>Fungi</taxon>
        <taxon>Dikarya</taxon>
        <taxon>Ascomycota</taxon>
        <taxon>Pezizomycotina</taxon>
        <taxon>Dothideomycetes</taxon>
        <taxon>Dothideomycetidae</taxon>
        <taxon>Capnodiales</taxon>
        <taxon>Capnodiaceae</taxon>
        <taxon>Polychaeton</taxon>
    </lineage>
</organism>
<proteinExistence type="predicted"/>
<comment type="caution">
    <text evidence="1">The sequence shown here is derived from an EMBL/GenBank/DDBJ whole genome shotgun (WGS) entry which is preliminary data.</text>
</comment>
<accession>A0A9P4QDC1</accession>